<dbReference type="EMBL" id="KE148150">
    <property type="protein sequence ID" value="EPE07723.1"/>
    <property type="molecule type" value="Genomic_DNA"/>
</dbReference>
<dbReference type="STRING" id="1262450.S3CMK6"/>
<evidence type="ECO:0000256" key="3">
    <source>
        <dbReference type="SAM" id="MobiDB-lite"/>
    </source>
</evidence>
<dbReference type="AlphaFoldDB" id="S3CMK6"/>
<dbReference type="Proteomes" id="UP000016923">
    <property type="component" value="Unassembled WGS sequence"/>
</dbReference>
<protein>
    <submittedName>
        <fullName evidence="4">Rho family gtpase 3</fullName>
    </submittedName>
</protein>
<feature type="region of interest" description="Disordered" evidence="3">
    <location>
        <begin position="350"/>
        <end position="369"/>
    </location>
</feature>
<accession>S3CMK6</accession>
<keyword evidence="5" id="KW-1185">Reference proteome</keyword>
<dbReference type="SMART" id="SM00174">
    <property type="entry name" value="RHO"/>
    <property type="match status" value="1"/>
</dbReference>
<dbReference type="InterPro" id="IPR003578">
    <property type="entry name" value="Small_GTPase_Rho"/>
</dbReference>
<reference evidence="4 5" key="1">
    <citation type="journal article" date="2013" name="BMC Genomics">
        <title>The genome and transcriptome of the pine saprophyte Ophiostoma piceae, and a comparison with the bark beetle-associated pine pathogen Grosmannia clavigera.</title>
        <authorList>
            <person name="Haridas S."/>
            <person name="Wang Y."/>
            <person name="Lim L."/>
            <person name="Massoumi Alamouti S."/>
            <person name="Jackman S."/>
            <person name="Docking R."/>
            <person name="Robertson G."/>
            <person name="Birol I."/>
            <person name="Bohlmann J."/>
            <person name="Breuil C."/>
        </authorList>
    </citation>
    <scope>NUCLEOTIDE SEQUENCE [LARGE SCALE GENOMIC DNA]</scope>
    <source>
        <strain evidence="4 5">UAMH 11346</strain>
    </source>
</reference>
<gene>
    <name evidence="4" type="ORF">F503_00445</name>
</gene>
<dbReference type="PANTHER" id="PTHR24072">
    <property type="entry name" value="RHO FAMILY GTPASE"/>
    <property type="match status" value="1"/>
</dbReference>
<dbReference type="InterPro" id="IPR001806">
    <property type="entry name" value="Small_GTPase"/>
</dbReference>
<dbReference type="SMART" id="SM00173">
    <property type="entry name" value="RAS"/>
    <property type="match status" value="1"/>
</dbReference>
<keyword evidence="1" id="KW-0547">Nucleotide-binding</keyword>
<evidence type="ECO:0000313" key="4">
    <source>
        <dbReference type="EMBL" id="EPE07723.1"/>
    </source>
</evidence>
<evidence type="ECO:0000313" key="5">
    <source>
        <dbReference type="Proteomes" id="UP000016923"/>
    </source>
</evidence>
<feature type="region of interest" description="Disordered" evidence="3">
    <location>
        <begin position="262"/>
        <end position="289"/>
    </location>
</feature>
<dbReference type="InterPro" id="IPR027417">
    <property type="entry name" value="P-loop_NTPase"/>
</dbReference>
<evidence type="ECO:0000256" key="1">
    <source>
        <dbReference type="ARBA" id="ARBA00022741"/>
    </source>
</evidence>
<dbReference type="Pfam" id="PF00071">
    <property type="entry name" value="Ras"/>
    <property type="match status" value="1"/>
</dbReference>
<dbReference type="SMART" id="SM00175">
    <property type="entry name" value="RAB"/>
    <property type="match status" value="1"/>
</dbReference>
<dbReference type="GO" id="GO:0003924">
    <property type="term" value="F:GTPase activity"/>
    <property type="evidence" value="ECO:0007669"/>
    <property type="project" value="InterPro"/>
</dbReference>
<sequence length="618" mass="69297">MASYAVAATPPSTAGRRDGKYWHMPVYPQHQLQPLCMSPSPSPWVDAPPTPQDSQASACHSPRQSPRTLPALLAENISTPALEPENENETDYLDDDFEEDNILISNGNAAMTASLRRSQPTLITIGPKIVGRESREIRIHQDTREPRENWDNTQNKENTQIKEHKNNREIRMQQWLSEIPAPVTPQERYIQGLNPAVDHPLHPRPLRAHPVPSRQARYLSSTELSIEDDDLSAECEKLTIAGSDKENATIRNRLQSLDASENIKPAAAMASKKRQVSEDSMEAAGARKRTKLLDPVRRFSQRLSSSLALSGVPEYERRDSGNSDDLSPEDLARQSEQLYKFSKLRRVPTGQSRLSFSKPSYGSLRSQGTNTLRRMMSSKMTLPMTPPERDSNVEFWTEGRPDMIVNVAFIGDARVGKTALIKRLVHGSFPQTYSPSDLQEQTLRLVVDGTRVQLNLSEGGSGRDPHQPSILALGWYSVVVLCYDISQQTTLQSLQKYRNEIAMYEENSTVIMAGLKKDARHRLPPLQLSFMEQPVQVERETANDVAMKLGCANYFECSSLSSCDGVDGLFDFVVQSGVDLQRARNKTMARFRFERSVDKGMTKIAEGVRSLFTFHGSS</sequence>
<name>S3CMK6_OPHP1</name>
<dbReference type="Gene3D" id="3.40.50.300">
    <property type="entry name" value="P-loop containing nucleotide triphosphate hydrolases"/>
    <property type="match status" value="1"/>
</dbReference>
<feature type="compositionally biased region" description="Polar residues" evidence="3">
    <location>
        <begin position="52"/>
        <end position="66"/>
    </location>
</feature>
<organism evidence="4 5">
    <name type="scientific">Ophiostoma piceae (strain UAMH 11346)</name>
    <name type="common">Sap stain fungus</name>
    <dbReference type="NCBI Taxonomy" id="1262450"/>
    <lineage>
        <taxon>Eukaryota</taxon>
        <taxon>Fungi</taxon>
        <taxon>Dikarya</taxon>
        <taxon>Ascomycota</taxon>
        <taxon>Pezizomycotina</taxon>
        <taxon>Sordariomycetes</taxon>
        <taxon>Sordariomycetidae</taxon>
        <taxon>Ophiostomatales</taxon>
        <taxon>Ophiostomataceae</taxon>
        <taxon>Ophiostoma</taxon>
    </lineage>
</organism>
<dbReference type="eggNOG" id="KOG0393">
    <property type="taxonomic scope" value="Eukaryota"/>
</dbReference>
<keyword evidence="2" id="KW-0342">GTP-binding</keyword>
<dbReference type="SUPFAM" id="SSF52540">
    <property type="entry name" value="P-loop containing nucleoside triphosphate hydrolases"/>
    <property type="match status" value="1"/>
</dbReference>
<feature type="region of interest" description="Disordered" evidence="3">
    <location>
        <begin position="45"/>
        <end position="66"/>
    </location>
</feature>
<proteinExistence type="predicted"/>
<dbReference type="GO" id="GO:0007264">
    <property type="term" value="P:small GTPase-mediated signal transduction"/>
    <property type="evidence" value="ECO:0007669"/>
    <property type="project" value="InterPro"/>
</dbReference>
<dbReference type="GO" id="GO:0005525">
    <property type="term" value="F:GTP binding"/>
    <property type="evidence" value="ECO:0007669"/>
    <property type="project" value="UniProtKB-KW"/>
</dbReference>
<dbReference type="HOGENOM" id="CLU_488490_0_0_1"/>
<dbReference type="PROSITE" id="PS51419">
    <property type="entry name" value="RAB"/>
    <property type="match status" value="1"/>
</dbReference>
<dbReference type="VEuPathDB" id="FungiDB:F503_00445"/>
<evidence type="ECO:0000256" key="2">
    <source>
        <dbReference type="ARBA" id="ARBA00023134"/>
    </source>
</evidence>
<dbReference type="OrthoDB" id="25896at2759"/>